<protein>
    <submittedName>
        <fullName evidence="1">Uncharacterized protein</fullName>
    </submittedName>
</protein>
<dbReference type="EnsemblPlants" id="TuG1812G0700000175.01.T01">
    <property type="protein sequence ID" value="TuG1812G0700000175.01.T01.cds267524"/>
    <property type="gene ID" value="TuG1812G0700000175.01"/>
</dbReference>
<evidence type="ECO:0000313" key="1">
    <source>
        <dbReference type="EnsemblPlants" id="TuG1812G0700000175.01.T01.cds267524"/>
    </source>
</evidence>
<sequence>MAGTLLSSGNTHPEVEESTLLHRLLPPFRVLVPLVSSINDAVALLQVCCERCDGLVNRSTGLDKHDDDTWFLNGVDEGCRVMETVERKVSF</sequence>
<organism evidence="1 2">
    <name type="scientific">Triticum urartu</name>
    <name type="common">Red wild einkorn</name>
    <name type="synonym">Crithodium urartu</name>
    <dbReference type="NCBI Taxonomy" id="4572"/>
    <lineage>
        <taxon>Eukaryota</taxon>
        <taxon>Viridiplantae</taxon>
        <taxon>Streptophyta</taxon>
        <taxon>Embryophyta</taxon>
        <taxon>Tracheophyta</taxon>
        <taxon>Spermatophyta</taxon>
        <taxon>Magnoliopsida</taxon>
        <taxon>Liliopsida</taxon>
        <taxon>Poales</taxon>
        <taxon>Poaceae</taxon>
        <taxon>BOP clade</taxon>
        <taxon>Pooideae</taxon>
        <taxon>Triticodae</taxon>
        <taxon>Triticeae</taxon>
        <taxon>Triticinae</taxon>
        <taxon>Triticum</taxon>
    </lineage>
</organism>
<dbReference type="Gramene" id="TuG1812G0700000175.01.T01">
    <property type="protein sequence ID" value="TuG1812G0700000175.01.T01.cds267524"/>
    <property type="gene ID" value="TuG1812G0700000175.01"/>
</dbReference>
<name>A0A8R7QXC8_TRIUA</name>
<dbReference type="EnsemblPlants" id="TuG1812G0700000175.01.T02">
    <property type="protein sequence ID" value="TuG1812G0700000175.01.T02.cds267528"/>
    <property type="gene ID" value="TuG1812G0700000175.01"/>
</dbReference>
<evidence type="ECO:0000313" key="2">
    <source>
        <dbReference type="Proteomes" id="UP000015106"/>
    </source>
</evidence>
<accession>A0A8R7QXC8</accession>
<reference evidence="1" key="2">
    <citation type="submission" date="2018-03" db="EMBL/GenBank/DDBJ databases">
        <title>The Triticum urartu genome reveals the dynamic nature of wheat genome evolution.</title>
        <authorList>
            <person name="Ling H."/>
            <person name="Ma B."/>
            <person name="Shi X."/>
            <person name="Liu H."/>
            <person name="Dong L."/>
            <person name="Sun H."/>
            <person name="Cao Y."/>
            <person name="Gao Q."/>
            <person name="Zheng S."/>
            <person name="Li Y."/>
            <person name="Yu Y."/>
            <person name="Du H."/>
            <person name="Qi M."/>
            <person name="Li Y."/>
            <person name="Yu H."/>
            <person name="Cui Y."/>
            <person name="Wang N."/>
            <person name="Chen C."/>
            <person name="Wu H."/>
            <person name="Zhao Y."/>
            <person name="Zhang J."/>
            <person name="Li Y."/>
            <person name="Zhou W."/>
            <person name="Zhang B."/>
            <person name="Hu W."/>
            <person name="Eijk M."/>
            <person name="Tang J."/>
            <person name="Witsenboer H."/>
            <person name="Zhao S."/>
            <person name="Li Z."/>
            <person name="Zhang A."/>
            <person name="Wang D."/>
            <person name="Liang C."/>
        </authorList>
    </citation>
    <scope>NUCLEOTIDE SEQUENCE [LARGE SCALE GENOMIC DNA]</scope>
    <source>
        <strain evidence="1">cv. G1812</strain>
    </source>
</reference>
<reference evidence="1" key="3">
    <citation type="submission" date="2022-06" db="UniProtKB">
        <authorList>
            <consortium name="EnsemblPlants"/>
        </authorList>
    </citation>
    <scope>IDENTIFICATION</scope>
</reference>
<proteinExistence type="predicted"/>
<dbReference type="Gramene" id="TuG1812G0700000175.01.T02">
    <property type="protein sequence ID" value="TuG1812G0700000175.01.T02.cds267528"/>
    <property type="gene ID" value="TuG1812G0700000175.01"/>
</dbReference>
<reference evidence="2" key="1">
    <citation type="journal article" date="2013" name="Nature">
        <title>Draft genome of the wheat A-genome progenitor Triticum urartu.</title>
        <authorList>
            <person name="Ling H.Q."/>
            <person name="Zhao S."/>
            <person name="Liu D."/>
            <person name="Wang J."/>
            <person name="Sun H."/>
            <person name="Zhang C."/>
            <person name="Fan H."/>
            <person name="Li D."/>
            <person name="Dong L."/>
            <person name="Tao Y."/>
            <person name="Gao C."/>
            <person name="Wu H."/>
            <person name="Li Y."/>
            <person name="Cui Y."/>
            <person name="Guo X."/>
            <person name="Zheng S."/>
            <person name="Wang B."/>
            <person name="Yu K."/>
            <person name="Liang Q."/>
            <person name="Yang W."/>
            <person name="Lou X."/>
            <person name="Chen J."/>
            <person name="Feng M."/>
            <person name="Jian J."/>
            <person name="Zhang X."/>
            <person name="Luo G."/>
            <person name="Jiang Y."/>
            <person name="Liu J."/>
            <person name="Wang Z."/>
            <person name="Sha Y."/>
            <person name="Zhang B."/>
            <person name="Wu H."/>
            <person name="Tang D."/>
            <person name="Shen Q."/>
            <person name="Xue P."/>
            <person name="Zou S."/>
            <person name="Wang X."/>
            <person name="Liu X."/>
            <person name="Wang F."/>
            <person name="Yang Y."/>
            <person name="An X."/>
            <person name="Dong Z."/>
            <person name="Zhang K."/>
            <person name="Zhang X."/>
            <person name="Luo M.C."/>
            <person name="Dvorak J."/>
            <person name="Tong Y."/>
            <person name="Wang J."/>
            <person name="Yang H."/>
            <person name="Li Z."/>
            <person name="Wang D."/>
            <person name="Zhang A."/>
            <person name="Wang J."/>
        </authorList>
    </citation>
    <scope>NUCLEOTIDE SEQUENCE</scope>
    <source>
        <strain evidence="2">cv. G1812</strain>
    </source>
</reference>
<keyword evidence="2" id="KW-1185">Reference proteome</keyword>
<dbReference type="Proteomes" id="UP000015106">
    <property type="component" value="Chromosome 7"/>
</dbReference>
<dbReference type="AlphaFoldDB" id="A0A8R7QXC8"/>